<reference evidence="3" key="1">
    <citation type="submission" date="2016-01" db="EMBL/GenBank/DDBJ databases">
        <authorList>
            <person name="Peeters C."/>
        </authorList>
    </citation>
    <scope>NUCLEOTIDE SEQUENCE</scope>
    <source>
        <strain evidence="3">LMG 29322</strain>
    </source>
</reference>
<sequence length="232" mass="24249">MNVDPSPSVWISITALGSVGVMGPVALIVAAWLALGYRWKYACAWLGLLGAASGLVALSKIAFIGWGIGVRHLDFTGFSGHALMSTGVLPVAIFVALLPARGAIRAAGVAVGLMLGMWVGVSRVVLNAHSVSEVVAGCALGAVVALAFVWFAWRAESGKLSPTPVVASLAAVVVALHGMPVPTQHWLTEIALGLSGHERPFVRASWRAKTYRAPEHRTDDQLEAQAEKRAAG</sequence>
<comment type="caution">
    <text evidence="3">The sequence shown here is derived from an EMBL/GenBank/DDBJ whole genome shotgun (WGS) entry which is preliminary data.</text>
</comment>
<dbReference type="OrthoDB" id="8590768at2"/>
<keyword evidence="4" id="KW-1185">Reference proteome</keyword>
<feature type="transmembrane region" description="Helical" evidence="1">
    <location>
        <begin position="78"/>
        <end position="100"/>
    </location>
</feature>
<evidence type="ECO:0000313" key="3">
    <source>
        <dbReference type="EMBL" id="SAK92524.1"/>
    </source>
</evidence>
<protein>
    <submittedName>
        <fullName evidence="3">PA-phosphatase-like phosphoesterase</fullName>
    </submittedName>
</protein>
<keyword evidence="1" id="KW-0472">Membrane</keyword>
<feature type="transmembrane region" description="Helical" evidence="1">
    <location>
        <begin position="12"/>
        <end position="35"/>
    </location>
</feature>
<accession>A0A158DD12</accession>
<feature type="domain" description="Phosphatidic acid phosphatase type 2/haloperoxidase" evidence="2">
    <location>
        <begin position="26"/>
        <end position="149"/>
    </location>
</feature>
<dbReference type="InterPro" id="IPR000326">
    <property type="entry name" value="PAP2/HPO"/>
</dbReference>
<dbReference type="InterPro" id="IPR036938">
    <property type="entry name" value="PAP2/HPO_sf"/>
</dbReference>
<feature type="transmembrane region" description="Helical" evidence="1">
    <location>
        <begin position="134"/>
        <end position="153"/>
    </location>
</feature>
<name>A0A158DD12_9BURK</name>
<dbReference type="SMART" id="SM00014">
    <property type="entry name" value="acidPPc"/>
    <property type="match status" value="1"/>
</dbReference>
<dbReference type="RefSeq" id="WP_061171834.1">
    <property type="nucleotide sequence ID" value="NZ_FCOA02000040.1"/>
</dbReference>
<organism evidence="3 4">
    <name type="scientific">Caballeronia hypogeia</name>
    <dbReference type="NCBI Taxonomy" id="1777140"/>
    <lineage>
        <taxon>Bacteria</taxon>
        <taxon>Pseudomonadati</taxon>
        <taxon>Pseudomonadota</taxon>
        <taxon>Betaproteobacteria</taxon>
        <taxon>Burkholderiales</taxon>
        <taxon>Burkholderiaceae</taxon>
        <taxon>Caballeronia</taxon>
    </lineage>
</organism>
<evidence type="ECO:0000259" key="2">
    <source>
        <dbReference type="SMART" id="SM00014"/>
    </source>
</evidence>
<dbReference type="AlphaFoldDB" id="A0A158DD12"/>
<dbReference type="EMBL" id="FCOA02000040">
    <property type="protein sequence ID" value="SAK92524.1"/>
    <property type="molecule type" value="Genomic_DNA"/>
</dbReference>
<dbReference type="Pfam" id="PF01569">
    <property type="entry name" value="PAP2"/>
    <property type="match status" value="1"/>
</dbReference>
<evidence type="ECO:0000256" key="1">
    <source>
        <dbReference type="SAM" id="Phobius"/>
    </source>
</evidence>
<gene>
    <name evidence="3" type="ORF">AWB79_06826</name>
</gene>
<dbReference type="STRING" id="1777140.AWB79_06826"/>
<feature type="transmembrane region" description="Helical" evidence="1">
    <location>
        <begin position="107"/>
        <end position="128"/>
    </location>
</feature>
<feature type="transmembrane region" description="Helical" evidence="1">
    <location>
        <begin position="42"/>
        <end position="66"/>
    </location>
</feature>
<evidence type="ECO:0000313" key="4">
    <source>
        <dbReference type="Proteomes" id="UP000054851"/>
    </source>
</evidence>
<keyword evidence="1" id="KW-1133">Transmembrane helix</keyword>
<dbReference type="Gene3D" id="1.20.144.10">
    <property type="entry name" value="Phosphatidic acid phosphatase type 2/haloperoxidase"/>
    <property type="match status" value="1"/>
</dbReference>
<keyword evidence="1" id="KW-0812">Transmembrane</keyword>
<dbReference type="SUPFAM" id="SSF48317">
    <property type="entry name" value="Acid phosphatase/Vanadium-dependent haloperoxidase"/>
    <property type="match status" value="1"/>
</dbReference>
<proteinExistence type="predicted"/>
<dbReference type="Proteomes" id="UP000054851">
    <property type="component" value="Unassembled WGS sequence"/>
</dbReference>